<keyword evidence="2" id="KW-0732">Signal</keyword>
<dbReference type="InterPro" id="IPR007038">
    <property type="entry name" value="HupE_UreJ"/>
</dbReference>
<feature type="signal peptide" evidence="2">
    <location>
        <begin position="1"/>
        <end position="22"/>
    </location>
</feature>
<feature type="transmembrane region" description="Helical" evidence="1">
    <location>
        <begin position="93"/>
        <end position="111"/>
    </location>
</feature>
<keyword evidence="4" id="KW-1185">Reference proteome</keyword>
<dbReference type="RefSeq" id="WP_109491271.1">
    <property type="nucleotide sequence ID" value="NZ_QDKJ01000019.1"/>
</dbReference>
<feature type="transmembrane region" description="Helical" evidence="1">
    <location>
        <begin position="180"/>
        <end position="196"/>
    </location>
</feature>
<evidence type="ECO:0000256" key="1">
    <source>
        <dbReference type="SAM" id="Phobius"/>
    </source>
</evidence>
<protein>
    <submittedName>
        <fullName evidence="3">Urease accessory protein UreJ</fullName>
    </submittedName>
</protein>
<feature type="transmembrane region" description="Helical" evidence="1">
    <location>
        <begin position="118"/>
        <end position="137"/>
    </location>
</feature>
<keyword evidence="1" id="KW-0812">Transmembrane</keyword>
<proteinExistence type="predicted"/>
<keyword evidence="1" id="KW-1133">Transmembrane helix</keyword>
<feature type="transmembrane region" description="Helical" evidence="1">
    <location>
        <begin position="69"/>
        <end position="87"/>
    </location>
</feature>
<dbReference type="EMBL" id="QDKJ01000019">
    <property type="protein sequence ID" value="PWC09681.1"/>
    <property type="molecule type" value="Genomic_DNA"/>
</dbReference>
<evidence type="ECO:0000256" key="2">
    <source>
        <dbReference type="SAM" id="SignalP"/>
    </source>
</evidence>
<evidence type="ECO:0000313" key="4">
    <source>
        <dbReference type="Proteomes" id="UP000245138"/>
    </source>
</evidence>
<name>A0A2U1TJT3_9GAMM</name>
<dbReference type="Pfam" id="PF04955">
    <property type="entry name" value="HupE_UreJ"/>
    <property type="match status" value="1"/>
</dbReference>
<dbReference type="PIRSF" id="PIRSF016919">
    <property type="entry name" value="HupE_UreJ"/>
    <property type="match status" value="1"/>
</dbReference>
<dbReference type="Proteomes" id="UP000245138">
    <property type="component" value="Unassembled WGS sequence"/>
</dbReference>
<feature type="transmembrane region" description="Helical" evidence="1">
    <location>
        <begin position="46"/>
        <end position="62"/>
    </location>
</feature>
<evidence type="ECO:0000313" key="3">
    <source>
        <dbReference type="EMBL" id="PWC09681.1"/>
    </source>
</evidence>
<accession>A0A2U1TJT3</accession>
<reference evidence="3 4" key="1">
    <citation type="submission" date="2018-04" db="EMBL/GenBank/DDBJ databases">
        <title>Brenneria corticis sp.nov.</title>
        <authorList>
            <person name="Li Y."/>
        </authorList>
    </citation>
    <scope>NUCLEOTIDE SEQUENCE [LARGE SCALE GENOMIC DNA]</scope>
    <source>
        <strain evidence="3 4">LMG 27715</strain>
    </source>
</reference>
<keyword evidence="1" id="KW-0472">Membrane</keyword>
<comment type="caution">
    <text evidence="3">The sequence shown here is derived from an EMBL/GenBank/DDBJ whole genome shotgun (WGS) entry which is preliminary data.</text>
</comment>
<feature type="chain" id="PRO_5015680291" evidence="2">
    <location>
        <begin position="23"/>
        <end position="197"/>
    </location>
</feature>
<dbReference type="AlphaFoldDB" id="A0A2U1TJT3"/>
<gene>
    <name evidence="3" type="ORF">B4923_18975</name>
</gene>
<organism evidence="3 4">
    <name type="scientific">Brenneria roseae subsp. americana</name>
    <dbReference type="NCBI Taxonomy" id="1508507"/>
    <lineage>
        <taxon>Bacteria</taxon>
        <taxon>Pseudomonadati</taxon>
        <taxon>Pseudomonadota</taxon>
        <taxon>Gammaproteobacteria</taxon>
        <taxon>Enterobacterales</taxon>
        <taxon>Pectobacteriaceae</taxon>
        <taxon>Brenneria</taxon>
    </lineage>
</organism>
<sequence>MSINVKRALVLVLTLFPALVFAHTGNDGGTHHVLGFTEGFTHPLTGLDHLFAMTLVGVWSAMNTRKWWVAPLSFASLLLVGALIGMAGVTIPATEHIVAASLLGIGLMVAMQLKLSSAVGALSIGAFAIFHGLAHGAELSHSVGALSGMVIATALLHVLGLGIGFLLISSKKSTVWWPRLIGGCSSVLGLGLLGGLI</sequence>
<dbReference type="OrthoDB" id="9808192at2"/>
<feature type="transmembrane region" description="Helical" evidence="1">
    <location>
        <begin position="143"/>
        <end position="168"/>
    </location>
</feature>